<dbReference type="PANTHER" id="PTHR47506">
    <property type="entry name" value="TRANSCRIPTIONAL REGULATORY PROTEIN"/>
    <property type="match status" value="1"/>
</dbReference>
<keyword evidence="1" id="KW-0805">Transcription regulation</keyword>
<evidence type="ECO:0000313" key="6">
    <source>
        <dbReference type="EMBL" id="QKW52298.1"/>
    </source>
</evidence>
<dbReference type="InterPro" id="IPR001647">
    <property type="entry name" value="HTH_TetR"/>
</dbReference>
<evidence type="ECO:0000259" key="5">
    <source>
        <dbReference type="PROSITE" id="PS50977"/>
    </source>
</evidence>
<keyword evidence="7" id="KW-1185">Reference proteome</keyword>
<dbReference type="AlphaFoldDB" id="A0A7H8NF03"/>
<proteinExistence type="predicted"/>
<dbReference type="InterPro" id="IPR009057">
    <property type="entry name" value="Homeodomain-like_sf"/>
</dbReference>
<sequence length="214" mass="23099">MATTNEGSEGTARRGRPRSFDRDAALRAATMEFWDRGFEAVSIADLTRAMGVKAPSLYAAFGDKKTLFEEAIESYLREFGGFIDRALEEEPTARRAVARMLHEAASWQTLPGYPRGCMLISAATNCTPQSNEIAQGLVERRNEGIAAVERRIAADIEAGILPGDTDAHALAVYCTVVLHGMAQQARDGVDRATLETVAHTAMAAWPAETGDIPG</sequence>
<dbReference type="GO" id="GO:0003677">
    <property type="term" value="F:DNA binding"/>
    <property type="evidence" value="ECO:0007669"/>
    <property type="project" value="UniProtKB-UniRule"/>
</dbReference>
<gene>
    <name evidence="6" type="ORF">HUT08_25270</name>
</gene>
<protein>
    <submittedName>
        <fullName evidence="6">TetR/AcrR family transcriptional regulator</fullName>
    </submittedName>
</protein>
<evidence type="ECO:0000256" key="1">
    <source>
        <dbReference type="ARBA" id="ARBA00023015"/>
    </source>
</evidence>
<evidence type="ECO:0000256" key="2">
    <source>
        <dbReference type="ARBA" id="ARBA00023125"/>
    </source>
</evidence>
<keyword evidence="2 4" id="KW-0238">DNA-binding</keyword>
<dbReference type="Proteomes" id="UP000509303">
    <property type="component" value="Chromosome"/>
</dbReference>
<evidence type="ECO:0000256" key="4">
    <source>
        <dbReference type="PROSITE-ProRule" id="PRU00335"/>
    </source>
</evidence>
<dbReference type="EMBL" id="CP054929">
    <property type="protein sequence ID" value="QKW52298.1"/>
    <property type="molecule type" value="Genomic_DNA"/>
</dbReference>
<dbReference type="Gene3D" id="1.10.357.10">
    <property type="entry name" value="Tetracycline Repressor, domain 2"/>
    <property type="match status" value="1"/>
</dbReference>
<dbReference type="Gene3D" id="1.10.10.60">
    <property type="entry name" value="Homeodomain-like"/>
    <property type="match status" value="1"/>
</dbReference>
<organism evidence="6 7">
    <name type="scientific">Streptomyces buecherae</name>
    <dbReference type="NCBI Taxonomy" id="2763006"/>
    <lineage>
        <taxon>Bacteria</taxon>
        <taxon>Bacillati</taxon>
        <taxon>Actinomycetota</taxon>
        <taxon>Actinomycetes</taxon>
        <taxon>Kitasatosporales</taxon>
        <taxon>Streptomycetaceae</taxon>
        <taxon>Streptomyces</taxon>
    </lineage>
</organism>
<dbReference type="RefSeq" id="WP_176164003.1">
    <property type="nucleotide sequence ID" value="NZ_CP054929.1"/>
</dbReference>
<evidence type="ECO:0000256" key="3">
    <source>
        <dbReference type="ARBA" id="ARBA00023163"/>
    </source>
</evidence>
<dbReference type="PROSITE" id="PS50977">
    <property type="entry name" value="HTH_TETR_2"/>
    <property type="match status" value="1"/>
</dbReference>
<name>A0A7H8NF03_9ACTN</name>
<dbReference type="InterPro" id="IPR011075">
    <property type="entry name" value="TetR_C"/>
</dbReference>
<keyword evidence="3" id="KW-0804">Transcription</keyword>
<dbReference type="Pfam" id="PF16925">
    <property type="entry name" value="TetR_C_13"/>
    <property type="match status" value="1"/>
</dbReference>
<dbReference type="SUPFAM" id="SSF48498">
    <property type="entry name" value="Tetracyclin repressor-like, C-terminal domain"/>
    <property type="match status" value="1"/>
</dbReference>
<accession>A0A7H8NF03</accession>
<evidence type="ECO:0000313" key="7">
    <source>
        <dbReference type="Proteomes" id="UP000509303"/>
    </source>
</evidence>
<feature type="DNA-binding region" description="H-T-H motif" evidence="4">
    <location>
        <begin position="42"/>
        <end position="61"/>
    </location>
</feature>
<dbReference type="PANTHER" id="PTHR47506:SF1">
    <property type="entry name" value="HTH-TYPE TRANSCRIPTIONAL REGULATOR YJDC"/>
    <property type="match status" value="1"/>
</dbReference>
<dbReference type="SUPFAM" id="SSF46689">
    <property type="entry name" value="Homeodomain-like"/>
    <property type="match status" value="1"/>
</dbReference>
<dbReference type="Pfam" id="PF00440">
    <property type="entry name" value="TetR_N"/>
    <property type="match status" value="1"/>
</dbReference>
<reference evidence="6 7" key="1">
    <citation type="submission" date="2020-06" db="EMBL/GenBank/DDBJ databases">
        <title>Genome mining for natural products.</title>
        <authorList>
            <person name="Zhang B."/>
            <person name="Shi J."/>
            <person name="Ge H."/>
        </authorList>
    </citation>
    <scope>NUCLEOTIDE SEQUENCE [LARGE SCALE GENOMIC DNA]</scope>
    <source>
        <strain evidence="6 7">NA00687</strain>
    </source>
</reference>
<dbReference type="InterPro" id="IPR036271">
    <property type="entry name" value="Tet_transcr_reg_TetR-rel_C_sf"/>
</dbReference>
<feature type="domain" description="HTH tetR-type" evidence="5">
    <location>
        <begin position="19"/>
        <end position="79"/>
    </location>
</feature>